<evidence type="ECO:0000313" key="2">
    <source>
        <dbReference type="Proteomes" id="UP000887013"/>
    </source>
</evidence>
<accession>A0A8X6NVN2</accession>
<reference evidence="1" key="1">
    <citation type="submission" date="2020-08" db="EMBL/GenBank/DDBJ databases">
        <title>Multicomponent nature underlies the extraordinary mechanical properties of spider dragline silk.</title>
        <authorList>
            <person name="Kono N."/>
            <person name="Nakamura H."/>
            <person name="Mori M."/>
            <person name="Yoshida Y."/>
            <person name="Ohtoshi R."/>
            <person name="Malay A.D."/>
            <person name="Moran D.A.P."/>
            <person name="Tomita M."/>
            <person name="Numata K."/>
            <person name="Arakawa K."/>
        </authorList>
    </citation>
    <scope>NUCLEOTIDE SEQUENCE</scope>
</reference>
<protein>
    <submittedName>
        <fullName evidence="1">Uncharacterized protein</fullName>
    </submittedName>
</protein>
<dbReference type="EMBL" id="BMAW01062927">
    <property type="protein sequence ID" value="GFT37963.1"/>
    <property type="molecule type" value="Genomic_DNA"/>
</dbReference>
<evidence type="ECO:0000313" key="1">
    <source>
        <dbReference type="EMBL" id="GFT37963.1"/>
    </source>
</evidence>
<dbReference type="Proteomes" id="UP000887013">
    <property type="component" value="Unassembled WGS sequence"/>
</dbReference>
<comment type="caution">
    <text evidence="1">The sequence shown here is derived from an EMBL/GenBank/DDBJ whole genome shotgun (WGS) entry which is preliminary data.</text>
</comment>
<keyword evidence="2" id="KW-1185">Reference proteome</keyword>
<organism evidence="1 2">
    <name type="scientific">Nephila pilipes</name>
    <name type="common">Giant wood spider</name>
    <name type="synonym">Nephila maculata</name>
    <dbReference type="NCBI Taxonomy" id="299642"/>
    <lineage>
        <taxon>Eukaryota</taxon>
        <taxon>Metazoa</taxon>
        <taxon>Ecdysozoa</taxon>
        <taxon>Arthropoda</taxon>
        <taxon>Chelicerata</taxon>
        <taxon>Arachnida</taxon>
        <taxon>Araneae</taxon>
        <taxon>Araneomorphae</taxon>
        <taxon>Entelegynae</taxon>
        <taxon>Araneoidea</taxon>
        <taxon>Nephilidae</taxon>
        <taxon>Nephila</taxon>
    </lineage>
</organism>
<sequence length="84" mass="9460">MVCMVTDIYSTVEVKIKELGTGVPFFTLFNDFEPVFTFFRLNVANALVLTAVVDPERTRPCAYPLDPPMLSTLFQHAILPYSLS</sequence>
<gene>
    <name evidence="1" type="ORF">NPIL_424931</name>
</gene>
<dbReference type="AlphaFoldDB" id="A0A8X6NVN2"/>
<name>A0A8X6NVN2_NEPPI</name>
<proteinExistence type="predicted"/>